<dbReference type="AlphaFoldDB" id="A0A8S1MPD4"/>
<gene>
    <name evidence="2" type="ORF">PPRIM_AZ9-3.1.T0650097</name>
</gene>
<dbReference type="EMBL" id="CAJJDM010000067">
    <property type="protein sequence ID" value="CAD8081192.1"/>
    <property type="molecule type" value="Genomic_DNA"/>
</dbReference>
<evidence type="ECO:0000313" key="3">
    <source>
        <dbReference type="Proteomes" id="UP000688137"/>
    </source>
</evidence>
<dbReference type="OMA" id="QIYNIER"/>
<organism evidence="2 3">
    <name type="scientific">Paramecium primaurelia</name>
    <dbReference type="NCBI Taxonomy" id="5886"/>
    <lineage>
        <taxon>Eukaryota</taxon>
        <taxon>Sar</taxon>
        <taxon>Alveolata</taxon>
        <taxon>Ciliophora</taxon>
        <taxon>Intramacronucleata</taxon>
        <taxon>Oligohymenophorea</taxon>
        <taxon>Peniculida</taxon>
        <taxon>Parameciidae</taxon>
        <taxon>Paramecium</taxon>
    </lineage>
</organism>
<keyword evidence="1" id="KW-0812">Transmembrane</keyword>
<proteinExistence type="predicted"/>
<feature type="transmembrane region" description="Helical" evidence="1">
    <location>
        <begin position="106"/>
        <end position="126"/>
    </location>
</feature>
<protein>
    <submittedName>
        <fullName evidence="2">Uncharacterized protein</fullName>
    </submittedName>
</protein>
<sequence length="159" mass="18762">MQIRTTDNQIVTINIEAFLKYSQLFEHIYECEQTTNILDMEIQSNILMKINQFLIDMLPENPSVIPKPIPNTDLDSFLNPIESNFLKSLQLYNIERQLIRKAADYLGIKMLMNLMQVSFTILFIGLTPNQFIEKYQLKINYTKELQNNIDQIYDNIIIH</sequence>
<evidence type="ECO:0000313" key="2">
    <source>
        <dbReference type="EMBL" id="CAD8081192.1"/>
    </source>
</evidence>
<reference evidence="2" key="1">
    <citation type="submission" date="2021-01" db="EMBL/GenBank/DDBJ databases">
        <authorList>
            <consortium name="Genoscope - CEA"/>
            <person name="William W."/>
        </authorList>
    </citation>
    <scope>NUCLEOTIDE SEQUENCE</scope>
</reference>
<name>A0A8S1MPD4_PARPR</name>
<keyword evidence="3" id="KW-1185">Reference proteome</keyword>
<dbReference type="Proteomes" id="UP000688137">
    <property type="component" value="Unassembled WGS sequence"/>
</dbReference>
<accession>A0A8S1MPD4</accession>
<keyword evidence="1" id="KW-0472">Membrane</keyword>
<comment type="caution">
    <text evidence="2">The sequence shown here is derived from an EMBL/GenBank/DDBJ whole genome shotgun (WGS) entry which is preliminary data.</text>
</comment>
<evidence type="ECO:0000256" key="1">
    <source>
        <dbReference type="SAM" id="Phobius"/>
    </source>
</evidence>
<keyword evidence="1" id="KW-1133">Transmembrane helix</keyword>